<dbReference type="AlphaFoldDB" id="A0A290FU38"/>
<dbReference type="EMBL" id="MF564290">
    <property type="protein sequence ID" value="ATB51849.1"/>
    <property type="molecule type" value="Genomic_DNA"/>
</dbReference>
<sequence length="47" mass="4808">MENQEQPGTDAVECPMCGGTGGWPGVSGWVVCRPCNGTGTPKPEESA</sequence>
<evidence type="ECO:0008006" key="2">
    <source>
        <dbReference type="Google" id="ProtNLM"/>
    </source>
</evidence>
<dbReference type="InterPro" id="IPR036410">
    <property type="entry name" value="HSP_DnaJ_Cys-rich_dom_sf"/>
</dbReference>
<keyword evidence="1" id="KW-0614">Plasmid</keyword>
<protein>
    <recommendedName>
        <fullName evidence="2">Molecular chaperone DnaJ</fullName>
    </recommendedName>
</protein>
<reference evidence="1" key="1">
    <citation type="submission" date="2017-07" db="EMBL/GenBank/DDBJ databases">
        <title>Molecular diversity and dissemination of Pseudomonas putida group isolates carrying VIM-2 gene at a university hospital in Korea.</title>
        <authorList>
            <person name="Hong J.S."/>
            <person name="Yoon E.-J."/>
            <person name="Song W."/>
            <person name="Seo Y.B."/>
            <person name="Jeong S.H."/>
            <person name="Lee K."/>
        </authorList>
    </citation>
    <scope>NUCLEOTIDE SEQUENCE</scope>
    <source>
        <strain evidence="1">KSS435</strain>
        <plasmid evidence="1">pVIM_Pse-KSS435</plasmid>
    </source>
</reference>
<organism evidence="1">
    <name type="scientific">Pseudomonas putida</name>
    <name type="common">Arthrobacter siderocapsulatus</name>
    <dbReference type="NCBI Taxonomy" id="303"/>
    <lineage>
        <taxon>Bacteria</taxon>
        <taxon>Pseudomonadati</taxon>
        <taxon>Pseudomonadota</taxon>
        <taxon>Gammaproteobacteria</taxon>
        <taxon>Pseudomonadales</taxon>
        <taxon>Pseudomonadaceae</taxon>
        <taxon>Pseudomonas</taxon>
    </lineage>
</organism>
<dbReference type="SUPFAM" id="SSF57938">
    <property type="entry name" value="DnaJ/Hsp40 cysteine-rich domain"/>
    <property type="match status" value="1"/>
</dbReference>
<accession>A0A290FU38</accession>
<geneLocation type="plasmid" evidence="1">
    <name>pVIM_Pse-KSS435</name>
</geneLocation>
<proteinExistence type="predicted"/>
<evidence type="ECO:0000313" key="1">
    <source>
        <dbReference type="EMBL" id="ATB51849.1"/>
    </source>
</evidence>
<name>A0A290FU38_PSEPU</name>